<protein>
    <submittedName>
        <fullName evidence="1">Uncharacterized protein</fullName>
    </submittedName>
</protein>
<dbReference type="Proteomes" id="UP000501690">
    <property type="component" value="Linkage Group LG11"/>
</dbReference>
<proteinExistence type="predicted"/>
<name>A0A4D6NP96_VIGUN</name>
<accession>A0A4D6NP96</accession>
<dbReference type="EMBL" id="CP039355">
    <property type="protein sequence ID" value="QCE14832.1"/>
    <property type="molecule type" value="Genomic_DNA"/>
</dbReference>
<keyword evidence="2" id="KW-1185">Reference proteome</keyword>
<gene>
    <name evidence="1" type="ORF">DEO72_LG11g1838</name>
</gene>
<evidence type="ECO:0000313" key="1">
    <source>
        <dbReference type="EMBL" id="QCE14832.1"/>
    </source>
</evidence>
<organism evidence="1 2">
    <name type="scientific">Vigna unguiculata</name>
    <name type="common">Cowpea</name>
    <dbReference type="NCBI Taxonomy" id="3917"/>
    <lineage>
        <taxon>Eukaryota</taxon>
        <taxon>Viridiplantae</taxon>
        <taxon>Streptophyta</taxon>
        <taxon>Embryophyta</taxon>
        <taxon>Tracheophyta</taxon>
        <taxon>Spermatophyta</taxon>
        <taxon>Magnoliopsida</taxon>
        <taxon>eudicotyledons</taxon>
        <taxon>Gunneridae</taxon>
        <taxon>Pentapetalae</taxon>
        <taxon>rosids</taxon>
        <taxon>fabids</taxon>
        <taxon>Fabales</taxon>
        <taxon>Fabaceae</taxon>
        <taxon>Papilionoideae</taxon>
        <taxon>50 kb inversion clade</taxon>
        <taxon>NPAAA clade</taxon>
        <taxon>indigoferoid/millettioid clade</taxon>
        <taxon>Phaseoleae</taxon>
        <taxon>Vigna</taxon>
    </lineage>
</organism>
<evidence type="ECO:0000313" key="2">
    <source>
        <dbReference type="Proteomes" id="UP000501690"/>
    </source>
</evidence>
<dbReference type="AlphaFoldDB" id="A0A4D6NP96"/>
<reference evidence="1 2" key="1">
    <citation type="submission" date="2019-04" db="EMBL/GenBank/DDBJ databases">
        <title>An improved genome assembly and genetic linkage map for asparagus bean, Vigna unguiculata ssp. sesquipedialis.</title>
        <authorList>
            <person name="Xia Q."/>
            <person name="Zhang R."/>
            <person name="Dong Y."/>
        </authorList>
    </citation>
    <scope>NUCLEOTIDE SEQUENCE [LARGE SCALE GENOMIC DNA]</scope>
    <source>
        <tissue evidence="1">Leaf</tissue>
    </source>
</reference>
<sequence length="112" mass="11884">MEIEMAMTVAPLLPALARPRCDAVARGSGYVARIEGADGDGADLKVEDGGVAVPVRVANGVVAIDGWMGLPWLGREEEELVVCCRDGGRRENGGVAREVWWSEELAFSDAEG</sequence>